<comment type="caution">
    <text evidence="6">The sequence shown here is derived from an EMBL/GenBank/DDBJ whole genome shotgun (WGS) entry which is preliminary data.</text>
</comment>
<evidence type="ECO:0000313" key="6">
    <source>
        <dbReference type="EMBL" id="MDD0991936.1"/>
    </source>
</evidence>
<dbReference type="GO" id="GO:0008168">
    <property type="term" value="F:methyltransferase activity"/>
    <property type="evidence" value="ECO:0007669"/>
    <property type="project" value="UniProtKB-KW"/>
</dbReference>
<dbReference type="SUPFAM" id="SSF53335">
    <property type="entry name" value="S-adenosyl-L-methionine-dependent methyltransferases"/>
    <property type="match status" value="1"/>
</dbReference>
<dbReference type="EMBL" id="JAMDGY010000044">
    <property type="protein sequence ID" value="MDD0991936.1"/>
    <property type="molecule type" value="Genomic_DNA"/>
</dbReference>
<evidence type="ECO:0000256" key="4">
    <source>
        <dbReference type="SAM" id="MobiDB-lite"/>
    </source>
</evidence>
<evidence type="ECO:0000256" key="3">
    <source>
        <dbReference type="ARBA" id="ARBA00022679"/>
    </source>
</evidence>
<keyword evidence="7" id="KW-1185">Reference proteome</keyword>
<dbReference type="InterPro" id="IPR051052">
    <property type="entry name" value="Diverse_substrate_MTase"/>
</dbReference>
<keyword evidence="2 6" id="KW-0489">Methyltransferase</keyword>
<dbReference type="RefSeq" id="WP_273913609.1">
    <property type="nucleotide sequence ID" value="NZ_JAMDGX010000093.1"/>
</dbReference>
<protein>
    <submittedName>
        <fullName evidence="6">Class I SAM-dependent methyltransferase</fullName>
    </submittedName>
</protein>
<evidence type="ECO:0000313" key="7">
    <source>
        <dbReference type="Proteomes" id="UP001148203"/>
    </source>
</evidence>
<evidence type="ECO:0000256" key="2">
    <source>
        <dbReference type="ARBA" id="ARBA00022603"/>
    </source>
</evidence>
<dbReference type="PANTHER" id="PTHR44942">
    <property type="entry name" value="METHYLTRANSF_11 DOMAIN-CONTAINING PROTEIN"/>
    <property type="match status" value="1"/>
</dbReference>
<gene>
    <name evidence="6" type="ORF">M5G11_15465</name>
</gene>
<reference evidence="6 7" key="1">
    <citation type="submission" date="2022-05" db="EMBL/GenBank/DDBJ databases">
        <title>Novel Pseudomonas spp. Isolated from a Rainbow Trout Aquaculture Facility.</title>
        <authorList>
            <person name="Testerman T."/>
            <person name="Graf J."/>
        </authorList>
    </citation>
    <scope>NUCLEOTIDE SEQUENCE [LARGE SCALE GENOMIC DNA]</scope>
    <source>
        <strain evidence="6 7">ID681</strain>
    </source>
</reference>
<feature type="compositionally biased region" description="Polar residues" evidence="4">
    <location>
        <begin position="1"/>
        <end position="18"/>
    </location>
</feature>
<sequence>MTDVHTSASTGYTAQSDTYARGRPDYPEQLKTWLTNEVGISPATTVVEIGAGTGKFTRLLQTLQPTVIAIEPVAAMRAQFSAKLPDTRILDGTAQHLPLPDASASVIICAQAFHWFANAEALAEFHRVLAPGGRLALVWNVRDASIDWVAELTRIVNPYEGDTPRFHTGQWRNAFDGRYFSEPRLSSFAHTHEGNPQAVIIDRNLSVSFIAALDDAEKAKVSTRLQSLIDTHPALRGRNHITFPYQTQAFVCDRLA</sequence>
<dbReference type="Gene3D" id="3.40.50.150">
    <property type="entry name" value="Vaccinia Virus protein VP39"/>
    <property type="match status" value="1"/>
</dbReference>
<dbReference type="GO" id="GO:0032259">
    <property type="term" value="P:methylation"/>
    <property type="evidence" value="ECO:0007669"/>
    <property type="project" value="UniProtKB-KW"/>
</dbReference>
<organism evidence="6 7">
    <name type="scientific">Pseudomonas fontis</name>
    <dbReference type="NCBI Taxonomy" id="2942633"/>
    <lineage>
        <taxon>Bacteria</taxon>
        <taxon>Pseudomonadati</taxon>
        <taxon>Pseudomonadota</taxon>
        <taxon>Gammaproteobacteria</taxon>
        <taxon>Pseudomonadales</taxon>
        <taxon>Pseudomonadaceae</taxon>
        <taxon>Pseudomonas</taxon>
    </lineage>
</organism>
<dbReference type="InterPro" id="IPR013216">
    <property type="entry name" value="Methyltransf_11"/>
</dbReference>
<dbReference type="CDD" id="cd02440">
    <property type="entry name" value="AdoMet_MTases"/>
    <property type="match status" value="1"/>
</dbReference>
<feature type="region of interest" description="Disordered" evidence="4">
    <location>
        <begin position="1"/>
        <end position="23"/>
    </location>
</feature>
<dbReference type="Proteomes" id="UP001148203">
    <property type="component" value="Unassembled WGS sequence"/>
</dbReference>
<dbReference type="InterPro" id="IPR029063">
    <property type="entry name" value="SAM-dependent_MTases_sf"/>
</dbReference>
<evidence type="ECO:0000259" key="5">
    <source>
        <dbReference type="Pfam" id="PF08241"/>
    </source>
</evidence>
<keyword evidence="3" id="KW-0808">Transferase</keyword>
<evidence type="ECO:0000256" key="1">
    <source>
        <dbReference type="ARBA" id="ARBA00008361"/>
    </source>
</evidence>
<dbReference type="Pfam" id="PF08241">
    <property type="entry name" value="Methyltransf_11"/>
    <property type="match status" value="1"/>
</dbReference>
<dbReference type="PANTHER" id="PTHR44942:SF4">
    <property type="entry name" value="METHYLTRANSFERASE TYPE 11 DOMAIN-CONTAINING PROTEIN"/>
    <property type="match status" value="1"/>
</dbReference>
<feature type="domain" description="Methyltransferase type 11" evidence="5">
    <location>
        <begin position="47"/>
        <end position="136"/>
    </location>
</feature>
<accession>A0ABT5NUS8</accession>
<name>A0ABT5NUS8_9PSED</name>
<comment type="similarity">
    <text evidence="1">Belongs to the methyltransferase superfamily.</text>
</comment>
<proteinExistence type="inferred from homology"/>